<dbReference type="SUPFAM" id="SSF48350">
    <property type="entry name" value="GTPase activation domain, GAP"/>
    <property type="match status" value="1"/>
</dbReference>
<dbReference type="EMBL" id="PITJ01000046">
    <property type="protein sequence ID" value="TBU05119.1"/>
    <property type="molecule type" value="Genomic_DNA"/>
</dbReference>
<dbReference type="GO" id="GO:0005096">
    <property type="term" value="F:GTPase activator activity"/>
    <property type="evidence" value="ECO:0007669"/>
    <property type="project" value="TreeGrafter"/>
</dbReference>
<dbReference type="VEuPathDB" id="MicrosporidiaDB:CWI37_0046p0010"/>
<dbReference type="GO" id="GO:0007264">
    <property type="term" value="P:small GTPase-mediated signal transduction"/>
    <property type="evidence" value="ECO:0007669"/>
    <property type="project" value="TreeGrafter"/>
</dbReference>
<evidence type="ECO:0000259" key="1">
    <source>
        <dbReference type="PROSITE" id="PS50238"/>
    </source>
</evidence>
<proteinExistence type="predicted"/>
<name>A0A4Q9LBC2_9MICR</name>
<dbReference type="InterPro" id="IPR000198">
    <property type="entry name" value="RhoGAP_dom"/>
</dbReference>
<comment type="caution">
    <text evidence="2">The sequence shown here is derived from an EMBL/GenBank/DDBJ whole genome shotgun (WGS) entry which is preliminary data.</text>
</comment>
<dbReference type="PANTHER" id="PTHR45808:SF2">
    <property type="entry name" value="RHO GTPASE-ACTIVATING PROTEIN 68F"/>
    <property type="match status" value="1"/>
</dbReference>
<evidence type="ECO:0000313" key="2">
    <source>
        <dbReference type="EMBL" id="TBU05119.1"/>
    </source>
</evidence>
<dbReference type="Proteomes" id="UP000292362">
    <property type="component" value="Unassembled WGS sequence"/>
</dbReference>
<dbReference type="AlphaFoldDB" id="A0A4Q9LBC2"/>
<accession>A0A4Q9LBC2</accession>
<gene>
    <name evidence="2" type="ORF">CWI37_0046p0010</name>
</gene>
<dbReference type="PROSITE" id="PS50238">
    <property type="entry name" value="RHOGAP"/>
    <property type="match status" value="1"/>
</dbReference>
<protein>
    <submittedName>
        <fullName evidence="2">RhoGAP domain-containing protein</fullName>
    </submittedName>
</protein>
<dbReference type="SMART" id="SM00324">
    <property type="entry name" value="RhoGAP"/>
    <property type="match status" value="1"/>
</dbReference>
<reference evidence="2 3" key="1">
    <citation type="submission" date="2017-12" db="EMBL/GenBank/DDBJ databases">
        <authorList>
            <person name="Pombert J.-F."/>
            <person name="Haag K.L."/>
            <person name="Ebert D."/>
        </authorList>
    </citation>
    <scope>NUCLEOTIDE SEQUENCE [LARGE SCALE GENOMIC DNA]</scope>
    <source>
        <strain evidence="2">FI-OER-3-3</strain>
    </source>
</reference>
<feature type="domain" description="Rho-GAP" evidence="1">
    <location>
        <begin position="88"/>
        <end position="271"/>
    </location>
</feature>
<dbReference type="PANTHER" id="PTHR45808">
    <property type="entry name" value="RHO GTPASE-ACTIVATING PROTEIN 68F"/>
    <property type="match status" value="1"/>
</dbReference>
<dbReference type="Pfam" id="PF00620">
    <property type="entry name" value="RhoGAP"/>
    <property type="match status" value="1"/>
</dbReference>
<organism evidence="2 3">
    <name type="scientific">Hamiltosporidium tvaerminnensis</name>
    <dbReference type="NCBI Taxonomy" id="1176355"/>
    <lineage>
        <taxon>Eukaryota</taxon>
        <taxon>Fungi</taxon>
        <taxon>Fungi incertae sedis</taxon>
        <taxon>Microsporidia</taxon>
        <taxon>Dubosqiidae</taxon>
        <taxon>Hamiltosporidium</taxon>
    </lineage>
</organism>
<dbReference type="Gene3D" id="1.10.555.10">
    <property type="entry name" value="Rho GTPase activation protein"/>
    <property type="match status" value="1"/>
</dbReference>
<evidence type="ECO:0000313" key="3">
    <source>
        <dbReference type="Proteomes" id="UP000292362"/>
    </source>
</evidence>
<dbReference type="InterPro" id="IPR008936">
    <property type="entry name" value="Rho_GTPase_activation_prot"/>
</dbReference>
<sequence length="287" mass="33475">MHTDNFNNDLVSETGTFNSCKSSCCTVHKRNTQNDSKITNKFFLKYGELTREERRCLNLYSYNVLKKLNSDSTVCKILGYFKNVFNKQKYEDFYSKKKINPFVYEIIEYLKMYGVNQKGIFRVPGNVVFYTSVPKLLEKGEKYDISLYDIHTNASILKAYIRIVLDGIIPLGICRTLLKAVKSCENSSLFLLVKEVFPFSLTDDYRKLLLEMYALFREIDNKKEINLMTMKNILTIFPPTLFPSDSLTNYEVVSAQHKFLELILELDFETVSLVRLMKAKKYCNIIP</sequence>
<dbReference type="GO" id="GO:0005737">
    <property type="term" value="C:cytoplasm"/>
    <property type="evidence" value="ECO:0007669"/>
    <property type="project" value="TreeGrafter"/>
</dbReference>
<dbReference type="CDD" id="cd00159">
    <property type="entry name" value="RhoGAP"/>
    <property type="match status" value="1"/>
</dbReference>